<dbReference type="PANTHER" id="PTHR43014">
    <property type="entry name" value="MERCURIC REDUCTASE"/>
    <property type="match status" value="1"/>
</dbReference>
<dbReference type="PRINTS" id="PR00411">
    <property type="entry name" value="PNDRDTASEI"/>
</dbReference>
<accession>A0A836CF07</accession>
<dbReference type="GO" id="GO:0016668">
    <property type="term" value="F:oxidoreductase activity, acting on a sulfur group of donors, NAD(P) as acceptor"/>
    <property type="evidence" value="ECO:0007669"/>
    <property type="project" value="InterPro"/>
</dbReference>
<dbReference type="PRINTS" id="PR00368">
    <property type="entry name" value="FADPNR"/>
</dbReference>
<dbReference type="GO" id="GO:0050660">
    <property type="term" value="F:flavin adenine dinucleotide binding"/>
    <property type="evidence" value="ECO:0007669"/>
    <property type="project" value="TreeGrafter"/>
</dbReference>
<dbReference type="EMBL" id="JAFCMP010000224">
    <property type="protein sequence ID" value="KAG5182768.1"/>
    <property type="molecule type" value="Genomic_DNA"/>
</dbReference>
<dbReference type="InterPro" id="IPR036390">
    <property type="entry name" value="WH_DNA-bd_sf"/>
</dbReference>
<comment type="caution">
    <text evidence="11">The sequence shown here is derived from an EMBL/GenBank/DDBJ whole genome shotgun (WGS) entry which is preliminary data.</text>
</comment>
<dbReference type="NCBIfam" id="NF004991">
    <property type="entry name" value="PRK06370.1-3"/>
    <property type="match status" value="1"/>
</dbReference>
<dbReference type="SUPFAM" id="SSF51905">
    <property type="entry name" value="FAD/NAD(P)-binding domain"/>
    <property type="match status" value="1"/>
</dbReference>
<dbReference type="Pfam" id="PF02852">
    <property type="entry name" value="Pyr_redox_dim"/>
    <property type="match status" value="1"/>
</dbReference>
<comment type="cofactor">
    <cofactor evidence="1">
        <name>FAD</name>
        <dbReference type="ChEBI" id="CHEBI:57692"/>
    </cofactor>
</comment>
<dbReference type="Gene3D" id="1.10.10.10">
    <property type="entry name" value="Winged helix-like DNA-binding domain superfamily/Winged helix DNA-binding domain"/>
    <property type="match status" value="1"/>
</dbReference>
<evidence type="ECO:0000256" key="7">
    <source>
        <dbReference type="ARBA" id="ARBA00023157"/>
    </source>
</evidence>
<dbReference type="InterPro" id="IPR016156">
    <property type="entry name" value="FAD/NAD-linked_Rdtase_dimer_sf"/>
</dbReference>
<comment type="similarity">
    <text evidence="2 9">Belongs to the class-I pyridine nucleotide-disulfide oxidoreductase family.</text>
</comment>
<dbReference type="InterPro" id="IPR036188">
    <property type="entry name" value="FAD/NAD-bd_sf"/>
</dbReference>
<dbReference type="PROSITE" id="PS00076">
    <property type="entry name" value="PYRIDINE_REDOX_1"/>
    <property type="match status" value="1"/>
</dbReference>
<keyword evidence="8 9" id="KW-0676">Redox-active center</keyword>
<keyword evidence="6 9" id="KW-0560">Oxidoreductase</keyword>
<feature type="domain" description="DEP" evidence="10">
    <location>
        <begin position="10"/>
        <end position="84"/>
    </location>
</feature>
<keyword evidence="3 9" id="KW-0285">Flavoprotein</keyword>
<dbReference type="Gene3D" id="3.50.50.60">
    <property type="entry name" value="FAD/NAD(P)-binding domain"/>
    <property type="match status" value="2"/>
</dbReference>
<dbReference type="Gene3D" id="3.30.390.30">
    <property type="match status" value="1"/>
</dbReference>
<evidence type="ECO:0000256" key="1">
    <source>
        <dbReference type="ARBA" id="ARBA00001974"/>
    </source>
</evidence>
<dbReference type="SMART" id="SM00049">
    <property type="entry name" value="DEP"/>
    <property type="match status" value="1"/>
</dbReference>
<evidence type="ECO:0000256" key="8">
    <source>
        <dbReference type="ARBA" id="ARBA00023284"/>
    </source>
</evidence>
<evidence type="ECO:0000256" key="3">
    <source>
        <dbReference type="ARBA" id="ARBA00022630"/>
    </source>
</evidence>
<dbReference type="Pfam" id="PF07992">
    <property type="entry name" value="Pyr_redox_2"/>
    <property type="match status" value="1"/>
</dbReference>
<dbReference type="FunFam" id="3.30.390.30:FF:000001">
    <property type="entry name" value="Dihydrolipoyl dehydrogenase"/>
    <property type="match status" value="1"/>
</dbReference>
<dbReference type="PROSITE" id="PS50186">
    <property type="entry name" value="DEP"/>
    <property type="match status" value="1"/>
</dbReference>
<evidence type="ECO:0000256" key="2">
    <source>
        <dbReference type="ARBA" id="ARBA00007532"/>
    </source>
</evidence>
<name>A0A836CF07_9STRA</name>
<dbReference type="InterPro" id="IPR036388">
    <property type="entry name" value="WH-like_DNA-bd_sf"/>
</dbReference>
<protein>
    <submittedName>
        <fullName evidence="11">Mercuric reductase</fullName>
    </submittedName>
</protein>
<proteinExistence type="inferred from homology"/>
<dbReference type="PANTHER" id="PTHR43014:SF2">
    <property type="entry name" value="MERCURIC REDUCTASE"/>
    <property type="match status" value="1"/>
</dbReference>
<dbReference type="GO" id="GO:0035556">
    <property type="term" value="P:intracellular signal transduction"/>
    <property type="evidence" value="ECO:0007669"/>
    <property type="project" value="InterPro"/>
</dbReference>
<sequence>MDIEALAQRLRNGVEVKDRKYHLTTYPKVFIGTDAVSFMLGDGTASSIEDAVDIGNIMMEAGAFQHVTKDHAFKNEPLFYRFAADEPDHGKKAALGDTGTAVSWRHLTQSLFPAGDGDTMQTDLSGIVNRDASFEATELAVGVSPLDEYNTTLLDNVHPPAWIDPPGDGTYNLVVLGAGSGGLVSAAGAAGVGAKVAIIESHLMGGDCLNVGCVPSKALIKAATVAHTVNNCQEYGISIEGTVKVDFGKVMERMRRLRAGISHHDSAERFATELGIDVFIGRGTFTGPNTIAVNGKTLTFRKAVVASGGCASLPPITGLKEAPYLTNASIFNLTALPPRLLVLGGGPIGMELAQAMARFGAQVTVVLRGSKIMPKEDSDAADIVAAAMERDGVKFHYNLKFVRVEHTQADGEAFPTIRMIAEDKGTEVVFEAEALLVAAGRRPNVTNMGLEDAGIKFSPTDGIVVSDTLQTTNKAIYAVGDCCTKYQFTHVSDFMARLAIRNALFFGNGKFSNLLIPWATYTEPEVAHVGLYPRDLEAKGVGYQTFTRYFKDVDRAILEGETEGFVKVHVKEGTDKILGATIVGPNAGDMISEMSVAIQHKVGLASLGAVIHPYPTKAEAVRQAGDLYNKTRLTPMVKGLLSNLLKFQRA</sequence>
<organism evidence="11 12">
    <name type="scientific">Tribonema minus</name>
    <dbReference type="NCBI Taxonomy" id="303371"/>
    <lineage>
        <taxon>Eukaryota</taxon>
        <taxon>Sar</taxon>
        <taxon>Stramenopiles</taxon>
        <taxon>Ochrophyta</taxon>
        <taxon>PX clade</taxon>
        <taxon>Xanthophyceae</taxon>
        <taxon>Tribonematales</taxon>
        <taxon>Tribonemataceae</taxon>
        <taxon>Tribonema</taxon>
    </lineage>
</organism>
<evidence type="ECO:0000256" key="9">
    <source>
        <dbReference type="RuleBase" id="RU003691"/>
    </source>
</evidence>
<keyword evidence="7" id="KW-1015">Disulfide bond</keyword>
<keyword evidence="5" id="KW-0521">NADP</keyword>
<evidence type="ECO:0000256" key="4">
    <source>
        <dbReference type="ARBA" id="ARBA00022827"/>
    </source>
</evidence>
<evidence type="ECO:0000256" key="5">
    <source>
        <dbReference type="ARBA" id="ARBA00022857"/>
    </source>
</evidence>
<dbReference type="InterPro" id="IPR012999">
    <property type="entry name" value="Pyr_OxRdtase_I_AS"/>
</dbReference>
<dbReference type="InterPro" id="IPR000591">
    <property type="entry name" value="DEP_dom"/>
</dbReference>
<dbReference type="InterPro" id="IPR023753">
    <property type="entry name" value="FAD/NAD-binding_dom"/>
</dbReference>
<dbReference type="AlphaFoldDB" id="A0A836CF07"/>
<gene>
    <name evidence="11" type="ORF">JKP88DRAFT_269870</name>
</gene>
<dbReference type="SUPFAM" id="SSF46785">
    <property type="entry name" value="Winged helix' DNA-binding domain"/>
    <property type="match status" value="1"/>
</dbReference>
<reference evidence="11" key="1">
    <citation type="submission" date="2021-02" db="EMBL/GenBank/DDBJ databases">
        <title>First Annotated Genome of the Yellow-green Alga Tribonema minus.</title>
        <authorList>
            <person name="Mahan K.M."/>
        </authorList>
    </citation>
    <scope>NUCLEOTIDE SEQUENCE</scope>
    <source>
        <strain evidence="11">UTEX B ZZ1240</strain>
    </source>
</reference>
<dbReference type="SUPFAM" id="SSF55424">
    <property type="entry name" value="FAD/NAD-linked reductases, dimerisation (C-terminal) domain"/>
    <property type="match status" value="1"/>
</dbReference>
<evidence type="ECO:0000259" key="10">
    <source>
        <dbReference type="PROSITE" id="PS50186"/>
    </source>
</evidence>
<dbReference type="GO" id="GO:0003955">
    <property type="term" value="F:NAD(P)H dehydrogenase (quinone) activity"/>
    <property type="evidence" value="ECO:0007669"/>
    <property type="project" value="TreeGrafter"/>
</dbReference>
<evidence type="ECO:0000313" key="12">
    <source>
        <dbReference type="Proteomes" id="UP000664859"/>
    </source>
</evidence>
<dbReference type="Pfam" id="PF00610">
    <property type="entry name" value="DEP"/>
    <property type="match status" value="1"/>
</dbReference>
<dbReference type="OrthoDB" id="361797at2759"/>
<dbReference type="CDD" id="cd04371">
    <property type="entry name" value="DEP"/>
    <property type="match status" value="1"/>
</dbReference>
<dbReference type="Proteomes" id="UP000664859">
    <property type="component" value="Unassembled WGS sequence"/>
</dbReference>
<dbReference type="InterPro" id="IPR004099">
    <property type="entry name" value="Pyr_nucl-diS_OxRdtase_dimer"/>
</dbReference>
<keyword evidence="4 9" id="KW-0274">FAD</keyword>
<keyword evidence="12" id="KW-1185">Reference proteome</keyword>
<evidence type="ECO:0000256" key="6">
    <source>
        <dbReference type="ARBA" id="ARBA00023002"/>
    </source>
</evidence>
<evidence type="ECO:0000313" key="11">
    <source>
        <dbReference type="EMBL" id="KAG5182768.1"/>
    </source>
</evidence>